<evidence type="ECO:0000256" key="14">
    <source>
        <dbReference type="ARBA" id="ARBA00023306"/>
    </source>
</evidence>
<evidence type="ECO:0000256" key="11">
    <source>
        <dbReference type="ARBA" id="ARBA00022838"/>
    </source>
</evidence>
<keyword evidence="10" id="KW-0159">Chromosome partition</keyword>
<evidence type="ECO:0000256" key="3">
    <source>
        <dbReference type="ARBA" id="ARBA00004629"/>
    </source>
</evidence>
<accession>A0A0M8MNA0</accession>
<keyword evidence="5" id="KW-0158">Chromosome</keyword>
<evidence type="ECO:0000313" key="19">
    <source>
        <dbReference type="EMBL" id="KOS15008.1"/>
    </source>
</evidence>
<evidence type="ECO:0000256" key="15">
    <source>
        <dbReference type="ARBA" id="ARBA00023328"/>
    </source>
</evidence>
<organism evidence="19 20">
    <name type="scientific">Malassezia pachydermatis</name>
    <dbReference type="NCBI Taxonomy" id="77020"/>
    <lineage>
        <taxon>Eukaryota</taxon>
        <taxon>Fungi</taxon>
        <taxon>Dikarya</taxon>
        <taxon>Basidiomycota</taxon>
        <taxon>Ustilaginomycotina</taxon>
        <taxon>Malasseziomycetes</taxon>
        <taxon>Malasseziales</taxon>
        <taxon>Malasseziaceae</taxon>
        <taxon>Malassezia</taxon>
    </lineage>
</organism>
<dbReference type="GO" id="GO:0072686">
    <property type="term" value="C:mitotic spindle"/>
    <property type="evidence" value="ECO:0007669"/>
    <property type="project" value="InterPro"/>
</dbReference>
<evidence type="ECO:0000256" key="2">
    <source>
        <dbReference type="ARBA" id="ARBA00004186"/>
    </source>
</evidence>
<dbReference type="GO" id="GO:0005874">
    <property type="term" value="C:microtubule"/>
    <property type="evidence" value="ECO:0007669"/>
    <property type="project" value="UniProtKB-KW"/>
</dbReference>
<protein>
    <recommendedName>
        <fullName evidence="16">DASH complex subunit DAD3</fullName>
    </recommendedName>
    <alternativeName>
        <fullName evidence="17">Outer kinetochore protein DAD3</fullName>
    </alternativeName>
</protein>
<reference evidence="19 20" key="1">
    <citation type="submission" date="2015-07" db="EMBL/GenBank/DDBJ databases">
        <title>Draft Genome Sequence of Malassezia furfur CBS1878 and Malassezia pachydermatis CBS1879.</title>
        <authorList>
            <person name="Triana S."/>
            <person name="Ohm R."/>
            <person name="Gonzalez A."/>
            <person name="DeCock H."/>
            <person name="Restrepo S."/>
            <person name="Celis A."/>
        </authorList>
    </citation>
    <scope>NUCLEOTIDE SEQUENCE [LARGE SCALE GENOMIC DNA]</scope>
    <source>
        <strain evidence="19 20">CBS 1879</strain>
    </source>
</reference>
<dbReference type="GO" id="GO:0051010">
    <property type="term" value="F:microtubule plus-end binding"/>
    <property type="evidence" value="ECO:0007669"/>
    <property type="project" value="TreeGrafter"/>
</dbReference>
<dbReference type="Pfam" id="PF08656">
    <property type="entry name" value="DASH_Dad3"/>
    <property type="match status" value="1"/>
</dbReference>
<gene>
    <name evidence="19" type="ORF">Malapachy_0920</name>
</gene>
<dbReference type="InterPro" id="IPR013965">
    <property type="entry name" value="DASH_Dad3"/>
</dbReference>
<evidence type="ECO:0000256" key="16">
    <source>
        <dbReference type="ARBA" id="ARBA00044179"/>
    </source>
</evidence>
<dbReference type="OrthoDB" id="2443965at2759"/>
<keyword evidence="20" id="KW-1185">Reference proteome</keyword>
<evidence type="ECO:0000256" key="10">
    <source>
        <dbReference type="ARBA" id="ARBA00022829"/>
    </source>
</evidence>
<feature type="region of interest" description="Disordered" evidence="18">
    <location>
        <begin position="117"/>
        <end position="142"/>
    </location>
</feature>
<evidence type="ECO:0000256" key="5">
    <source>
        <dbReference type="ARBA" id="ARBA00022454"/>
    </source>
</evidence>
<keyword evidence="9" id="KW-0498">Mitosis</keyword>
<comment type="subcellular location">
    <subcellularLocation>
        <location evidence="3">Chromosome</location>
        <location evidence="3">Centromere</location>
        <location evidence="3">Kinetochore</location>
    </subcellularLocation>
    <subcellularLocation>
        <location evidence="2">Cytoplasm</location>
        <location evidence="2">Cytoskeleton</location>
        <location evidence="2">Spindle</location>
    </subcellularLocation>
    <subcellularLocation>
        <location evidence="1">Nucleus</location>
    </subcellularLocation>
</comment>
<sequence>MSTSNHDDVGVKAETTTPVFQNPYEGHRSLSASEQQVLGEYARLAATLRRVANLSTQLSSSALHTDVLNELRAIERKMGLVLTLFKASVWAIVMQQTDGEEDAEDMGQEADVMPYDTIAEEPEEDEVDVEPAARAARVSRWQ</sequence>
<dbReference type="RefSeq" id="XP_017992640.1">
    <property type="nucleotide sequence ID" value="XM_018135432.1"/>
</dbReference>
<dbReference type="STRING" id="77020.A0A0M8MNA0"/>
<name>A0A0M8MNA0_9BASI</name>
<keyword evidence="14" id="KW-0131">Cell cycle</keyword>
<evidence type="ECO:0000256" key="7">
    <source>
        <dbReference type="ARBA" id="ARBA00022618"/>
    </source>
</evidence>
<dbReference type="Proteomes" id="UP000037751">
    <property type="component" value="Unassembled WGS sequence"/>
</dbReference>
<evidence type="ECO:0000256" key="12">
    <source>
        <dbReference type="ARBA" id="ARBA00023212"/>
    </source>
</evidence>
<evidence type="ECO:0000256" key="13">
    <source>
        <dbReference type="ARBA" id="ARBA00023242"/>
    </source>
</evidence>
<comment type="caution">
    <text evidence="19">The sequence shown here is derived from an EMBL/GenBank/DDBJ whole genome shotgun (WGS) entry which is preliminary data.</text>
</comment>
<evidence type="ECO:0000256" key="6">
    <source>
        <dbReference type="ARBA" id="ARBA00022490"/>
    </source>
</evidence>
<keyword evidence="7" id="KW-0132">Cell division</keyword>
<dbReference type="GO" id="GO:0051301">
    <property type="term" value="P:cell division"/>
    <property type="evidence" value="ECO:0007669"/>
    <property type="project" value="UniProtKB-KW"/>
</dbReference>
<keyword evidence="15" id="KW-0137">Centromere</keyword>
<dbReference type="PANTHER" id="PTHR28017">
    <property type="entry name" value="DASH COMPLEX SUBUNIT DAD3"/>
    <property type="match status" value="1"/>
</dbReference>
<dbReference type="VEuPathDB" id="FungiDB:Malapachy_0920"/>
<feature type="compositionally biased region" description="Acidic residues" evidence="18">
    <location>
        <begin position="118"/>
        <end position="129"/>
    </location>
</feature>
<dbReference type="GO" id="GO:0008608">
    <property type="term" value="P:attachment of spindle microtubules to kinetochore"/>
    <property type="evidence" value="ECO:0007669"/>
    <property type="project" value="InterPro"/>
</dbReference>
<evidence type="ECO:0000256" key="8">
    <source>
        <dbReference type="ARBA" id="ARBA00022701"/>
    </source>
</evidence>
<evidence type="ECO:0000256" key="1">
    <source>
        <dbReference type="ARBA" id="ARBA00004123"/>
    </source>
</evidence>
<keyword evidence="8" id="KW-0493">Microtubule</keyword>
<evidence type="ECO:0000256" key="4">
    <source>
        <dbReference type="ARBA" id="ARBA00006277"/>
    </source>
</evidence>
<keyword evidence="6" id="KW-0963">Cytoplasm</keyword>
<evidence type="ECO:0000256" key="9">
    <source>
        <dbReference type="ARBA" id="ARBA00022776"/>
    </source>
</evidence>
<proteinExistence type="inferred from homology"/>
<evidence type="ECO:0000256" key="17">
    <source>
        <dbReference type="ARBA" id="ARBA00044305"/>
    </source>
</evidence>
<dbReference type="GO" id="GO:0042729">
    <property type="term" value="C:DASH complex"/>
    <property type="evidence" value="ECO:0007669"/>
    <property type="project" value="InterPro"/>
</dbReference>
<keyword evidence="12" id="KW-0206">Cytoskeleton</keyword>
<dbReference type="PANTHER" id="PTHR28017:SF1">
    <property type="entry name" value="DASH COMPLEX SUBUNIT DAD3"/>
    <property type="match status" value="1"/>
</dbReference>
<keyword evidence="11" id="KW-0995">Kinetochore</keyword>
<comment type="similarity">
    <text evidence="4">Belongs to the DASH complex DAD3 family.</text>
</comment>
<dbReference type="GeneID" id="28727307"/>
<dbReference type="AlphaFoldDB" id="A0A0M8MNA0"/>
<evidence type="ECO:0000313" key="20">
    <source>
        <dbReference type="Proteomes" id="UP000037751"/>
    </source>
</evidence>
<evidence type="ECO:0000256" key="18">
    <source>
        <dbReference type="SAM" id="MobiDB-lite"/>
    </source>
</evidence>
<dbReference type="EMBL" id="LGAV01000003">
    <property type="protein sequence ID" value="KOS15008.1"/>
    <property type="molecule type" value="Genomic_DNA"/>
</dbReference>
<keyword evidence="13" id="KW-0539">Nucleus</keyword>